<evidence type="ECO:0000256" key="11">
    <source>
        <dbReference type="SAM" id="MobiDB-lite"/>
    </source>
</evidence>
<feature type="domain" description="GspD-like N0" evidence="15">
    <location>
        <begin position="89"/>
        <end position="159"/>
    </location>
</feature>
<dbReference type="InterPro" id="IPR049371">
    <property type="entry name" value="GspD-like_N0"/>
</dbReference>
<evidence type="ECO:0000256" key="6">
    <source>
        <dbReference type="ARBA" id="ARBA00022729"/>
    </source>
</evidence>
<evidence type="ECO:0000256" key="5">
    <source>
        <dbReference type="ARBA" id="ARBA00022692"/>
    </source>
</evidence>
<dbReference type="InterPro" id="IPR005644">
    <property type="entry name" value="NolW-like"/>
</dbReference>
<comment type="similarity">
    <text evidence="2">Belongs to the bacterial secretin family. GSP D subfamily.</text>
</comment>
<dbReference type="InterPro" id="IPR038591">
    <property type="entry name" value="NolW-like_sf"/>
</dbReference>
<feature type="chain" id="PRO_5015314477" evidence="12">
    <location>
        <begin position="22"/>
        <end position="809"/>
    </location>
</feature>
<evidence type="ECO:0000256" key="12">
    <source>
        <dbReference type="SAM" id="SignalP"/>
    </source>
</evidence>
<evidence type="ECO:0000259" key="14">
    <source>
        <dbReference type="Pfam" id="PF03958"/>
    </source>
</evidence>
<organism evidence="16 17">
    <name type="scientific">Melaminivora suipulveris</name>
    <dbReference type="NCBI Taxonomy" id="2109913"/>
    <lineage>
        <taxon>Bacteria</taxon>
        <taxon>Pseudomonadati</taxon>
        <taxon>Pseudomonadota</taxon>
        <taxon>Betaproteobacteria</taxon>
        <taxon>Burkholderiales</taxon>
        <taxon>Comamonadaceae</taxon>
        <taxon>Melaminivora</taxon>
    </lineage>
</organism>
<dbReference type="PRINTS" id="PR00811">
    <property type="entry name" value="BCTERIALGSPD"/>
</dbReference>
<feature type="region of interest" description="Disordered" evidence="11">
    <location>
        <begin position="27"/>
        <end position="60"/>
    </location>
</feature>
<proteinExistence type="inferred from homology"/>
<evidence type="ECO:0000259" key="15">
    <source>
        <dbReference type="Pfam" id="PF21305"/>
    </source>
</evidence>
<feature type="signal peptide" evidence="12">
    <location>
        <begin position="1"/>
        <end position="21"/>
    </location>
</feature>
<dbReference type="GO" id="GO:0015628">
    <property type="term" value="P:protein secretion by the type II secretion system"/>
    <property type="evidence" value="ECO:0007669"/>
    <property type="project" value="InterPro"/>
</dbReference>
<keyword evidence="17" id="KW-1185">Reference proteome</keyword>
<dbReference type="InterPro" id="IPR004846">
    <property type="entry name" value="T2SS/T3SS_dom"/>
</dbReference>
<evidence type="ECO:0000256" key="1">
    <source>
        <dbReference type="ARBA" id="ARBA00004442"/>
    </source>
</evidence>
<evidence type="ECO:0000256" key="3">
    <source>
        <dbReference type="ARBA" id="ARBA00022448"/>
    </source>
</evidence>
<dbReference type="Pfam" id="PF03958">
    <property type="entry name" value="Secretin_N"/>
    <property type="match status" value="3"/>
</dbReference>
<feature type="domain" description="NolW-like" evidence="14">
    <location>
        <begin position="253"/>
        <end position="359"/>
    </location>
</feature>
<dbReference type="Pfam" id="PF00263">
    <property type="entry name" value="Secretin"/>
    <property type="match status" value="1"/>
</dbReference>
<evidence type="ECO:0000256" key="10">
    <source>
        <dbReference type="RuleBase" id="RU004004"/>
    </source>
</evidence>
<dbReference type="InterPro" id="IPR050810">
    <property type="entry name" value="Bact_Secretion_Sys_Channel"/>
</dbReference>
<feature type="domain" description="Type II/III secretion system secretin-like" evidence="13">
    <location>
        <begin position="601"/>
        <end position="764"/>
    </location>
</feature>
<accession>A0A2R3QAM7</accession>
<evidence type="ECO:0000313" key="16">
    <source>
        <dbReference type="EMBL" id="AVO48830.1"/>
    </source>
</evidence>
<feature type="domain" description="NolW-like" evidence="14">
    <location>
        <begin position="368"/>
        <end position="529"/>
    </location>
</feature>
<reference evidence="16 17" key="1">
    <citation type="submission" date="2018-03" db="EMBL/GenBank/DDBJ databases">
        <title>Genome sequencing of Melaminivora sp.</title>
        <authorList>
            <person name="Kim S.-J."/>
            <person name="Heo J."/>
            <person name="Ahn J.-H."/>
            <person name="Kwon S.-W."/>
        </authorList>
    </citation>
    <scope>NUCLEOTIDE SEQUENCE [LARGE SCALE GENOMIC DNA]</scope>
    <source>
        <strain evidence="16 17">SC2-9</strain>
    </source>
</reference>
<protein>
    <submittedName>
        <fullName evidence="16">Type II secretion system protein GspD</fullName>
    </submittedName>
</protein>
<dbReference type="Proteomes" id="UP000237925">
    <property type="component" value="Chromosome"/>
</dbReference>
<keyword evidence="4" id="KW-1134">Transmembrane beta strand</keyword>
<evidence type="ECO:0000256" key="8">
    <source>
        <dbReference type="ARBA" id="ARBA00023136"/>
    </source>
</evidence>
<keyword evidence="5" id="KW-0812">Transmembrane</keyword>
<dbReference type="PANTHER" id="PTHR30332">
    <property type="entry name" value="PROBABLE GENERAL SECRETION PATHWAY PROTEIN D"/>
    <property type="match status" value="1"/>
</dbReference>
<dbReference type="OrthoDB" id="9775455at2"/>
<dbReference type="EMBL" id="CP027667">
    <property type="protein sequence ID" value="AVO48830.1"/>
    <property type="molecule type" value="Genomic_DNA"/>
</dbReference>
<dbReference type="AlphaFoldDB" id="A0A2R3QAM7"/>
<keyword evidence="8" id="KW-0472">Membrane</keyword>
<dbReference type="KEGG" id="mela:C6568_05830"/>
<dbReference type="Gene3D" id="3.55.50.30">
    <property type="match status" value="1"/>
</dbReference>
<evidence type="ECO:0000256" key="2">
    <source>
        <dbReference type="ARBA" id="ARBA00006980"/>
    </source>
</evidence>
<dbReference type="InterPro" id="IPR001775">
    <property type="entry name" value="GspD/PilQ"/>
</dbReference>
<evidence type="ECO:0000256" key="7">
    <source>
        <dbReference type="ARBA" id="ARBA00022927"/>
    </source>
</evidence>
<dbReference type="NCBIfam" id="TIGR02517">
    <property type="entry name" value="type_II_gspD"/>
    <property type="match status" value="1"/>
</dbReference>
<dbReference type="GO" id="GO:0009279">
    <property type="term" value="C:cell outer membrane"/>
    <property type="evidence" value="ECO:0007669"/>
    <property type="project" value="UniProtKB-SubCell"/>
</dbReference>
<sequence>MTSIRLVLTSVALALGQTACAQAPAQLPTVPPAQGQPTPPLQNVPAAEPASAPDRVAPNYEPRILRGNDQVVAPPKAVPPVQGPSASFNFEEAPIAEVVRTVLGDVLKADYVLHPPLNGSVTLVTKNPMPADQAVFLLESALQANGLALMRDARGVYHVGRPDALRAIGGSVRMANSGAALPPGYGTVVIPLQYIGANEMANILRPMAQPEAIVRVDALRNLLVMAGTRTQAEGWMEIINMFDVDLLKGMSVGVFPLKYVSTKEVEAALRLVSGGLSGEGAPAAPQPAGRPGAPQAAAGSAAAQAQAQAVAALGPNNPLFGALRVMPIERLNSVLVVTPRAAYLEEARRWIEKLDQPGDGGAEAQLFIYNVQNVNARHLATVLSGIFGGLSGPGGPVANTGVAPGLPTATGFSGGGYPVGAGAVGLLGGAPGYGGGYGAGFGGGAFGSGFGGTFGNRGGVLQPSVSGVFGRPQQAGGLAGTAQPPAGATLGSIRVMADDLTNSVLVWSTRAEYERIEATLKRLDVRPTQVLIEASIVEVTLNDDLRYGLQWAFSDSRTTTNYTGTGVLSNSGVPGTLAIPLGGFSYTLRNSLGNVRAVLSALSTKTSVKVVASPSLMVLDNHLASIAVGTQTPIQSGTTSNLEGTVTTTNIQYKDTGVNLMVTPSVNAGNIVTMQIDQAVTDVGAQDDVTKQRSFLQRQLSSKVAVRSGESIVMGGLIQERGTTGKTGVPILHTIPLVGNLFGTTATDGARTELLVVITPRVVRSDIDIREVSEDLRDRLRGLHGMDLPAWTDVPAQGLPQVSQPLAPQ</sequence>
<evidence type="ECO:0000256" key="9">
    <source>
        <dbReference type="ARBA" id="ARBA00023237"/>
    </source>
</evidence>
<feature type="region of interest" description="Disordered" evidence="11">
    <location>
        <begin position="280"/>
        <end position="299"/>
    </location>
</feature>
<keyword evidence="9" id="KW-0998">Cell outer membrane</keyword>
<evidence type="ECO:0000313" key="17">
    <source>
        <dbReference type="Proteomes" id="UP000237925"/>
    </source>
</evidence>
<name>A0A2R3QAM7_9BURK</name>
<dbReference type="Gene3D" id="3.30.1370.120">
    <property type="match status" value="3"/>
</dbReference>
<dbReference type="Pfam" id="PF21305">
    <property type="entry name" value="type_II_gspD_N0"/>
    <property type="match status" value="1"/>
</dbReference>
<dbReference type="InterPro" id="IPR013356">
    <property type="entry name" value="T2SS_GspD"/>
</dbReference>
<keyword evidence="3 10" id="KW-0813">Transport</keyword>
<keyword evidence="6 12" id="KW-0732">Signal</keyword>
<evidence type="ECO:0000256" key="4">
    <source>
        <dbReference type="ARBA" id="ARBA00022452"/>
    </source>
</evidence>
<comment type="subcellular location">
    <subcellularLocation>
        <location evidence="1 10">Cell outer membrane</location>
    </subcellularLocation>
</comment>
<gene>
    <name evidence="16" type="primary">gspD</name>
    <name evidence="16" type="ORF">C6568_05830</name>
</gene>
<keyword evidence="7" id="KW-0653">Protein transport</keyword>
<evidence type="ECO:0000259" key="13">
    <source>
        <dbReference type="Pfam" id="PF00263"/>
    </source>
</evidence>
<dbReference type="PANTHER" id="PTHR30332:SF25">
    <property type="entry name" value="SECRETIN XPSD"/>
    <property type="match status" value="1"/>
</dbReference>
<dbReference type="GO" id="GO:0015627">
    <property type="term" value="C:type II protein secretion system complex"/>
    <property type="evidence" value="ECO:0007669"/>
    <property type="project" value="InterPro"/>
</dbReference>
<feature type="domain" description="NolW-like" evidence="14">
    <location>
        <begin position="187"/>
        <end position="245"/>
    </location>
</feature>